<keyword evidence="8 13" id="KW-0460">Magnesium</keyword>
<dbReference type="Pfam" id="PF11798">
    <property type="entry name" value="IMS_HHH"/>
    <property type="match status" value="1"/>
</dbReference>
<evidence type="ECO:0000256" key="10">
    <source>
        <dbReference type="ARBA" id="ARBA00023204"/>
    </source>
</evidence>
<keyword evidence="7 13" id="KW-0227">DNA damage</keyword>
<evidence type="ECO:0000256" key="13">
    <source>
        <dbReference type="HAMAP-Rule" id="MF_01113"/>
    </source>
</evidence>
<dbReference type="Proteomes" id="UP000548476">
    <property type="component" value="Unassembled WGS sequence"/>
</dbReference>
<keyword evidence="3 13" id="KW-0808">Transferase</keyword>
<keyword evidence="13" id="KW-0238">DNA-binding</keyword>
<evidence type="ECO:0000256" key="1">
    <source>
        <dbReference type="ARBA" id="ARBA00010945"/>
    </source>
</evidence>
<comment type="function">
    <text evidence="11 13">Poorly processive, error-prone DNA polymerase involved in untargeted mutagenesis. Copies undamaged DNA at stalled replication forks, which arise in vivo from mismatched or misaligned primer ends. These misaligned primers can be extended by PolIV. Exhibits no 3'-5' exonuclease (proofreading) activity. May be involved in translesional synthesis, in conjunction with the beta clamp from PolIII.</text>
</comment>
<comment type="caution">
    <text evidence="15">The sequence shown here is derived from an EMBL/GenBank/DDBJ whole genome shotgun (WGS) entry which is preliminary data.</text>
</comment>
<dbReference type="GO" id="GO:0042276">
    <property type="term" value="P:error-prone translesion synthesis"/>
    <property type="evidence" value="ECO:0007669"/>
    <property type="project" value="TreeGrafter"/>
</dbReference>
<comment type="cofactor">
    <cofactor evidence="13">
        <name>Mg(2+)</name>
        <dbReference type="ChEBI" id="CHEBI:18420"/>
    </cofactor>
    <text evidence="13">Binds 2 magnesium ions per subunit.</text>
</comment>
<accession>A0A841FAG2</accession>
<dbReference type="Pfam" id="PF11799">
    <property type="entry name" value="IMS_C"/>
    <property type="match status" value="1"/>
</dbReference>
<comment type="catalytic activity">
    <reaction evidence="12 13">
        <text>DNA(n) + a 2'-deoxyribonucleoside 5'-triphosphate = DNA(n+1) + diphosphate</text>
        <dbReference type="Rhea" id="RHEA:22508"/>
        <dbReference type="Rhea" id="RHEA-COMP:17339"/>
        <dbReference type="Rhea" id="RHEA-COMP:17340"/>
        <dbReference type="ChEBI" id="CHEBI:33019"/>
        <dbReference type="ChEBI" id="CHEBI:61560"/>
        <dbReference type="ChEBI" id="CHEBI:173112"/>
        <dbReference type="EC" id="2.7.7.7"/>
    </reaction>
</comment>
<dbReference type="InterPro" id="IPR050116">
    <property type="entry name" value="DNA_polymerase-Y"/>
</dbReference>
<feature type="binding site" evidence="13">
    <location>
        <position position="9"/>
    </location>
    <ligand>
        <name>Mg(2+)</name>
        <dbReference type="ChEBI" id="CHEBI:18420"/>
    </ligand>
</feature>
<evidence type="ECO:0000256" key="6">
    <source>
        <dbReference type="ARBA" id="ARBA00022723"/>
    </source>
</evidence>
<dbReference type="GO" id="GO:0005829">
    <property type="term" value="C:cytosol"/>
    <property type="evidence" value="ECO:0007669"/>
    <property type="project" value="TreeGrafter"/>
</dbReference>
<dbReference type="SUPFAM" id="SSF56672">
    <property type="entry name" value="DNA/RNA polymerases"/>
    <property type="match status" value="1"/>
</dbReference>
<evidence type="ECO:0000256" key="2">
    <source>
        <dbReference type="ARBA" id="ARBA00022457"/>
    </source>
</evidence>
<dbReference type="Pfam" id="PF00817">
    <property type="entry name" value="IMS"/>
    <property type="match status" value="1"/>
</dbReference>
<feature type="binding site" evidence="13">
    <location>
        <position position="103"/>
    </location>
    <ligand>
        <name>Mg(2+)</name>
        <dbReference type="ChEBI" id="CHEBI:18420"/>
    </ligand>
</feature>
<dbReference type="InterPro" id="IPR024728">
    <property type="entry name" value="PolY_HhH_motif"/>
</dbReference>
<protein>
    <recommendedName>
        <fullName evidence="13">DNA polymerase IV</fullName>
        <shortName evidence="13">Pol IV</shortName>
        <ecNumber evidence="13">2.7.7.7</ecNumber>
    </recommendedName>
</protein>
<keyword evidence="5 13" id="KW-0235">DNA replication</keyword>
<evidence type="ECO:0000259" key="14">
    <source>
        <dbReference type="PROSITE" id="PS50173"/>
    </source>
</evidence>
<dbReference type="Gene3D" id="1.10.150.20">
    <property type="entry name" value="5' to 3' exonuclease, C-terminal subdomain"/>
    <property type="match status" value="1"/>
</dbReference>
<dbReference type="InterPro" id="IPR043128">
    <property type="entry name" value="Rev_trsase/Diguanyl_cyclase"/>
</dbReference>
<feature type="domain" description="UmuC" evidence="14">
    <location>
        <begin position="5"/>
        <end position="185"/>
    </location>
</feature>
<dbReference type="InterPro" id="IPR043502">
    <property type="entry name" value="DNA/RNA_pol_sf"/>
</dbReference>
<dbReference type="FunFam" id="3.30.1490.100:FF:000004">
    <property type="entry name" value="DNA polymerase IV"/>
    <property type="match status" value="1"/>
</dbReference>
<evidence type="ECO:0000256" key="9">
    <source>
        <dbReference type="ARBA" id="ARBA00022932"/>
    </source>
</evidence>
<reference evidence="15 16" key="1">
    <citation type="submission" date="2020-08" db="EMBL/GenBank/DDBJ databases">
        <title>Genomic Encyclopedia of Type Strains, Phase IV (KMG-IV): sequencing the most valuable type-strain genomes for metagenomic binning, comparative biology and taxonomic classification.</title>
        <authorList>
            <person name="Goeker M."/>
        </authorList>
    </citation>
    <scope>NUCLEOTIDE SEQUENCE [LARGE SCALE GENOMIC DNA]</scope>
    <source>
        <strain evidence="15 16">YIM 65646</strain>
    </source>
</reference>
<dbReference type="RefSeq" id="WP_373316603.1">
    <property type="nucleotide sequence ID" value="NZ_BONT01000034.1"/>
</dbReference>
<dbReference type="EMBL" id="JACHGT010000001">
    <property type="protein sequence ID" value="MBB6032744.1"/>
    <property type="molecule type" value="Genomic_DNA"/>
</dbReference>
<dbReference type="AlphaFoldDB" id="A0A841FAG2"/>
<name>A0A841FAG2_9ACTN</name>
<dbReference type="PANTHER" id="PTHR11076">
    <property type="entry name" value="DNA REPAIR POLYMERASE UMUC / TRANSFERASE FAMILY MEMBER"/>
    <property type="match status" value="1"/>
</dbReference>
<keyword evidence="13" id="KW-0963">Cytoplasm</keyword>
<gene>
    <name evidence="13" type="primary">dinB</name>
    <name evidence="15" type="ORF">HNR73_000586</name>
</gene>
<dbReference type="GO" id="GO:0003887">
    <property type="term" value="F:DNA-directed DNA polymerase activity"/>
    <property type="evidence" value="ECO:0007669"/>
    <property type="project" value="UniProtKB-UniRule"/>
</dbReference>
<dbReference type="PANTHER" id="PTHR11076:SF33">
    <property type="entry name" value="DNA POLYMERASE KAPPA"/>
    <property type="match status" value="1"/>
</dbReference>
<evidence type="ECO:0000256" key="4">
    <source>
        <dbReference type="ARBA" id="ARBA00022695"/>
    </source>
</evidence>
<dbReference type="HAMAP" id="MF_01113">
    <property type="entry name" value="DNApol_IV"/>
    <property type="match status" value="1"/>
</dbReference>
<comment type="subunit">
    <text evidence="13">Monomer.</text>
</comment>
<dbReference type="InterPro" id="IPR001126">
    <property type="entry name" value="UmuC"/>
</dbReference>
<dbReference type="InterPro" id="IPR022880">
    <property type="entry name" value="DNApol_IV"/>
</dbReference>
<evidence type="ECO:0000256" key="7">
    <source>
        <dbReference type="ARBA" id="ARBA00022763"/>
    </source>
</evidence>
<dbReference type="GO" id="GO:0006261">
    <property type="term" value="P:DNA-templated DNA replication"/>
    <property type="evidence" value="ECO:0007669"/>
    <property type="project" value="UniProtKB-UniRule"/>
</dbReference>
<evidence type="ECO:0000256" key="8">
    <source>
        <dbReference type="ARBA" id="ARBA00022842"/>
    </source>
</evidence>
<sequence length="391" mass="42381">MTSGILHVDMDAFFASCEVARRPELRGRPVIVGGLGARGVVSAANYPARAYGVHSALPMAMARRRCPRGVFLSPDFTEYKRVSDSVMAIFRDVTPLVEPLSVDEAFLDVRGARRLFGEPREIAEGIRERIFAEHDITCTVGVAPTKFMAKLASTKAKPDGLLVIEPDGVLAFLHPLPVSDLWGVGEKTASSLARLGLHTVGDVAALPVARLRAAVGQAAALHLHELASGRDPRTVNVTREEKSVGAETTFDTDVSDPDVLRRALLELSNKVGSRARRAGYVGRTVTVKIRFDDFRTITRSRTLHTPTDVARELFTLANALLTEHSGGAALRLIGVRLEGLVETGRVARQPALGEREHGWRDAEQTVDSLRERFGAKVVRPASLLDPAAGDH</sequence>
<keyword evidence="16" id="KW-1185">Reference proteome</keyword>
<proteinExistence type="inferred from homology"/>
<keyword evidence="6 13" id="KW-0479">Metal-binding</keyword>
<keyword evidence="4 13" id="KW-0548">Nucleotidyltransferase</keyword>
<dbReference type="PROSITE" id="PS50173">
    <property type="entry name" value="UMUC"/>
    <property type="match status" value="1"/>
</dbReference>
<evidence type="ECO:0000256" key="11">
    <source>
        <dbReference type="ARBA" id="ARBA00025589"/>
    </source>
</evidence>
<dbReference type="GO" id="GO:0009432">
    <property type="term" value="P:SOS response"/>
    <property type="evidence" value="ECO:0007669"/>
    <property type="project" value="TreeGrafter"/>
</dbReference>
<comment type="subcellular location">
    <subcellularLocation>
        <location evidence="13">Cytoplasm</location>
    </subcellularLocation>
</comment>
<keyword evidence="2 13" id="KW-0515">Mutator protein</keyword>
<dbReference type="Gene3D" id="3.30.70.270">
    <property type="match status" value="1"/>
</dbReference>
<evidence type="ECO:0000256" key="12">
    <source>
        <dbReference type="ARBA" id="ARBA00049244"/>
    </source>
</evidence>
<dbReference type="NCBIfam" id="NF003015">
    <property type="entry name" value="PRK03858.1"/>
    <property type="match status" value="1"/>
</dbReference>
<feature type="active site" evidence="13">
    <location>
        <position position="104"/>
    </location>
</feature>
<keyword evidence="9 13" id="KW-0239">DNA-directed DNA polymerase</keyword>
<comment type="similarity">
    <text evidence="1 13">Belongs to the DNA polymerase type-Y family.</text>
</comment>
<dbReference type="InterPro" id="IPR036775">
    <property type="entry name" value="DNA_pol_Y-fam_lit_finger_sf"/>
</dbReference>
<dbReference type="GO" id="GO:0003684">
    <property type="term" value="F:damaged DNA binding"/>
    <property type="evidence" value="ECO:0007669"/>
    <property type="project" value="InterPro"/>
</dbReference>
<evidence type="ECO:0000256" key="3">
    <source>
        <dbReference type="ARBA" id="ARBA00022679"/>
    </source>
</evidence>
<dbReference type="Gene3D" id="3.30.1490.100">
    <property type="entry name" value="DNA polymerase, Y-family, little finger domain"/>
    <property type="match status" value="1"/>
</dbReference>
<dbReference type="InterPro" id="IPR017961">
    <property type="entry name" value="DNA_pol_Y-fam_little_finger"/>
</dbReference>
<dbReference type="GO" id="GO:0000287">
    <property type="term" value="F:magnesium ion binding"/>
    <property type="evidence" value="ECO:0007669"/>
    <property type="project" value="UniProtKB-UniRule"/>
</dbReference>
<evidence type="ECO:0000313" key="16">
    <source>
        <dbReference type="Proteomes" id="UP000548476"/>
    </source>
</evidence>
<keyword evidence="10 13" id="KW-0234">DNA repair</keyword>
<evidence type="ECO:0000256" key="5">
    <source>
        <dbReference type="ARBA" id="ARBA00022705"/>
    </source>
</evidence>
<organism evidence="15 16">
    <name type="scientific">Phytomonospora endophytica</name>
    <dbReference type="NCBI Taxonomy" id="714109"/>
    <lineage>
        <taxon>Bacteria</taxon>
        <taxon>Bacillati</taxon>
        <taxon>Actinomycetota</taxon>
        <taxon>Actinomycetes</taxon>
        <taxon>Micromonosporales</taxon>
        <taxon>Micromonosporaceae</taxon>
        <taxon>Phytomonospora</taxon>
    </lineage>
</organism>
<dbReference type="CDD" id="cd03586">
    <property type="entry name" value="PolY_Pol_IV_kappa"/>
    <property type="match status" value="1"/>
</dbReference>
<dbReference type="GO" id="GO:0006281">
    <property type="term" value="P:DNA repair"/>
    <property type="evidence" value="ECO:0007669"/>
    <property type="project" value="UniProtKB-UniRule"/>
</dbReference>
<dbReference type="EC" id="2.7.7.7" evidence="13"/>
<dbReference type="SUPFAM" id="SSF100879">
    <property type="entry name" value="Lesion bypass DNA polymerase (Y-family), little finger domain"/>
    <property type="match status" value="1"/>
</dbReference>
<feature type="site" description="Substrate discrimination" evidence="13">
    <location>
        <position position="14"/>
    </location>
</feature>
<evidence type="ECO:0000313" key="15">
    <source>
        <dbReference type="EMBL" id="MBB6032744.1"/>
    </source>
</evidence>
<dbReference type="NCBIfam" id="NF002677">
    <property type="entry name" value="PRK02406.1"/>
    <property type="match status" value="1"/>
</dbReference>
<dbReference type="Gene3D" id="3.40.1170.60">
    <property type="match status" value="1"/>
</dbReference>